<accession>A0ABT8CAF0</accession>
<protein>
    <recommendedName>
        <fullName evidence="1">Tc toxin complex TcA C-terminal TcB-binding domain-containing protein</fullName>
    </recommendedName>
</protein>
<gene>
    <name evidence="2" type="ORF">QWZ15_18315</name>
</gene>
<dbReference type="EMBL" id="JAUFQS010000047">
    <property type="protein sequence ID" value="MDN3689783.1"/>
    <property type="molecule type" value="Genomic_DNA"/>
</dbReference>
<dbReference type="InterPro" id="IPR040840">
    <property type="entry name" value="TcA_TcB_BD"/>
</dbReference>
<comment type="caution">
    <text evidence="2">The sequence shown here is derived from an EMBL/GenBank/DDBJ whole genome shotgun (WGS) entry which is preliminary data.</text>
</comment>
<name>A0ABT8CAF0_9BACT</name>
<keyword evidence="3" id="KW-1185">Reference proteome</keyword>
<evidence type="ECO:0000313" key="3">
    <source>
        <dbReference type="Proteomes" id="UP001236663"/>
    </source>
</evidence>
<evidence type="ECO:0000313" key="2">
    <source>
        <dbReference type="EMBL" id="MDN3689783.1"/>
    </source>
</evidence>
<dbReference type="Pfam" id="PF18276">
    <property type="entry name" value="TcA_TcB_BD"/>
    <property type="match status" value="1"/>
</dbReference>
<reference evidence="3" key="1">
    <citation type="journal article" date="2019" name="Int. J. Syst. Evol. Microbiol.">
        <title>The Global Catalogue of Microorganisms (GCM) 10K type strain sequencing project: providing services to taxonomists for standard genome sequencing and annotation.</title>
        <authorList>
            <consortium name="The Broad Institute Genomics Platform"/>
            <consortium name="The Broad Institute Genome Sequencing Center for Infectious Disease"/>
            <person name="Wu L."/>
            <person name="Ma J."/>
        </authorList>
    </citation>
    <scope>NUCLEOTIDE SEQUENCE [LARGE SCALE GENOMIC DNA]</scope>
    <source>
        <strain evidence="3">CECT 7706</strain>
    </source>
</reference>
<evidence type="ECO:0000259" key="1">
    <source>
        <dbReference type="Pfam" id="PF18276"/>
    </source>
</evidence>
<dbReference type="Proteomes" id="UP001236663">
    <property type="component" value="Unassembled WGS sequence"/>
</dbReference>
<sequence length="1079" mass="122722">MALIDKYNKTSFHQMELEKELKVQNTSEMRVRYDVYTHFHSFVNDFLSQLNKKSLDGLLDPKFIDELDKRAPDLFSNLYKADEVVREKPKNEVDVDAAGAYSVYNWELFFHVPFTIAVHLSKSQRFEDAQNWFHYIFDPTNNDKTVAPPTRFWNFKAFREKTDVQLIDDILTALSGEGDDALKAQVEASIAGWRENPFQPHAIARTRFVAYQFSVIMKYLDNLIAWGDSLFRQDSIETINEATQLYVLAANILGDKPQEVPRRSKPKPKTFGELRGKTDAFSNALVELENQFPFNANQPLASDSATEQIDTLFGIGKTLYFCIPENDKLLGYWDTVADRLFKIRHCMNIQGIVRQLPLFQPPIDPGMLVKAAAAGIDLSSVISGLNQPVSPVRSSLILQKALELAGEVRSLGNSLLSALEKQNGETLALLRQKHEISMMELNQDVRLLQWKEAESNTDALLKSRESAFQRYSYYQMLLGRKPEDFSNWETIALQRQNLLEGTTIEERESAFNSIYREMVGNYSSNIEMEDFPASGRVGEGRLHLNTNEDAELNSHLPRARDSRLAASVADTLAAVLTFIPEFNLNLHYWGIGTQADIAGGTKLADASKIASSIARTVAGWEQDQAGMASKTASYERRAEDWSQQSNQAAKELEHIGKQIISSLIREQITKKEYENQARQLEHSRETDDFMKGKFTNEDLYKWMQGELSRIHYDCYKFAFDTAKKAEQTMKWELMRPETDERTFVKFNYWDGGRKGLLAGDSLYLDLKRMELAYLENNKREYELTKHISIRQVAPLSLLELKATGVCTIELPEWLYDLDCPGHYMRRIKSVGLSIPAIAGPYTSVNCTLSIQKSSIRKSSLLQDNEYARQEEDNRFADYFTTLQAIVTSSAQNDSGLFEVNLRDERFLPFENAGAISTWGLQLPSELRQFDYNTIADVILHIRYTAREGGALLGEGATSYIKDELLAEAGTLTQLFSLKHDFPNDWHQAVTSVNDFTTSISRDYFPYIAQTGDLTLSEDSPFHLFFLDKEKQELQPVAGANVTVGDDALNDEGRNLTLTISGLDTDEDTYFLLVNYAVEF</sequence>
<proteinExistence type="predicted"/>
<dbReference type="RefSeq" id="WP_163383673.1">
    <property type="nucleotide sequence ID" value="NZ_JAUFQS010000047.1"/>
</dbReference>
<feature type="domain" description="Tc toxin complex TcA C-terminal TcB-binding" evidence="1">
    <location>
        <begin position="657"/>
        <end position="945"/>
    </location>
</feature>
<organism evidence="2 3">
    <name type="scientific">Cyclobacterium jeungdonense</name>
    <dbReference type="NCBI Taxonomy" id="708087"/>
    <lineage>
        <taxon>Bacteria</taxon>
        <taxon>Pseudomonadati</taxon>
        <taxon>Bacteroidota</taxon>
        <taxon>Cytophagia</taxon>
        <taxon>Cytophagales</taxon>
        <taxon>Cyclobacteriaceae</taxon>
        <taxon>Cyclobacterium</taxon>
    </lineage>
</organism>